<organism evidence="1 2">
    <name type="scientific">Streptomyces avidinii</name>
    <dbReference type="NCBI Taxonomy" id="1895"/>
    <lineage>
        <taxon>Bacteria</taxon>
        <taxon>Bacillati</taxon>
        <taxon>Actinomycetota</taxon>
        <taxon>Actinomycetes</taxon>
        <taxon>Kitasatosporales</taxon>
        <taxon>Streptomycetaceae</taxon>
        <taxon>Streptomyces</taxon>
    </lineage>
</organism>
<dbReference type="InterPro" id="IPR029243">
    <property type="entry name" value="Lantibiotic_alpha"/>
</dbReference>
<evidence type="ECO:0008006" key="3">
    <source>
        <dbReference type="Google" id="ProtNLM"/>
    </source>
</evidence>
<proteinExistence type="predicted"/>
<gene>
    <name evidence="1" type="ORF">J2Z77_004382</name>
</gene>
<comment type="caution">
    <text evidence="1">The sequence shown here is derived from an EMBL/GenBank/DDBJ whole genome shotgun (WGS) entry which is preliminary data.</text>
</comment>
<dbReference type="Pfam" id="PF14867">
    <property type="entry name" value="Lantibiotic_a"/>
    <property type="match status" value="1"/>
</dbReference>
<dbReference type="EMBL" id="JAGGLQ010000008">
    <property type="protein sequence ID" value="MBP2038571.1"/>
    <property type="molecule type" value="Genomic_DNA"/>
</dbReference>
<dbReference type="Proteomes" id="UP001519310">
    <property type="component" value="Unassembled WGS sequence"/>
</dbReference>
<reference evidence="1 2" key="1">
    <citation type="submission" date="2021-03" db="EMBL/GenBank/DDBJ databases">
        <title>Genomic Encyclopedia of Type Strains, Phase IV (KMG-IV): sequencing the most valuable type-strain genomes for metagenomic binning, comparative biology and taxonomic classification.</title>
        <authorList>
            <person name="Goeker M."/>
        </authorList>
    </citation>
    <scope>NUCLEOTIDE SEQUENCE [LARGE SCALE GENOMIC DNA]</scope>
    <source>
        <strain evidence="1 2">DSM 40526</strain>
    </source>
</reference>
<protein>
    <recommendedName>
        <fullName evidence="3">Plantaricin C family lantibiotic</fullName>
    </recommendedName>
</protein>
<keyword evidence="2" id="KW-1185">Reference proteome</keyword>
<dbReference type="NCBIfam" id="NF000539">
    <property type="entry name" value="plantaricin"/>
    <property type="match status" value="1"/>
</dbReference>
<name>A0ABS4L8Y2_STRAV</name>
<accession>A0ABS4L8Y2</accession>
<sequence>MHNRNVDILEEINEQNLDGLSAGTIFETVTYTVASWALGNNGHLCTVTVECQKNCQR</sequence>
<evidence type="ECO:0000313" key="2">
    <source>
        <dbReference type="Proteomes" id="UP001519310"/>
    </source>
</evidence>
<evidence type="ECO:0000313" key="1">
    <source>
        <dbReference type="EMBL" id="MBP2038571.1"/>
    </source>
</evidence>